<dbReference type="Proteomes" id="UP000094285">
    <property type="component" value="Unassembled WGS sequence"/>
</dbReference>
<accession>A0A1E4SB45</accession>
<evidence type="ECO:0000313" key="2">
    <source>
        <dbReference type="Proteomes" id="UP000094285"/>
    </source>
</evidence>
<dbReference type="EMBL" id="KV453917">
    <property type="protein sequence ID" value="ODV76734.1"/>
    <property type="molecule type" value="Genomic_DNA"/>
</dbReference>
<protein>
    <submittedName>
        <fullName evidence="1">Uncharacterized protein</fullName>
    </submittedName>
</protein>
<gene>
    <name evidence="1" type="ORF">CANTADRAFT_92325</name>
</gene>
<dbReference type="GeneID" id="30986072"/>
<organism evidence="1 2">
    <name type="scientific">Suhomyces tanzawaensis NRRL Y-17324</name>
    <dbReference type="NCBI Taxonomy" id="984487"/>
    <lineage>
        <taxon>Eukaryota</taxon>
        <taxon>Fungi</taxon>
        <taxon>Dikarya</taxon>
        <taxon>Ascomycota</taxon>
        <taxon>Saccharomycotina</taxon>
        <taxon>Pichiomycetes</taxon>
        <taxon>Debaryomycetaceae</taxon>
        <taxon>Suhomyces</taxon>
    </lineage>
</organism>
<reference evidence="2" key="1">
    <citation type="submission" date="2016-05" db="EMBL/GenBank/DDBJ databases">
        <title>Comparative genomics of biotechnologically important yeasts.</title>
        <authorList>
            <consortium name="DOE Joint Genome Institute"/>
            <person name="Riley R."/>
            <person name="Haridas S."/>
            <person name="Wolfe K.H."/>
            <person name="Lopes M.R."/>
            <person name="Hittinger C.T."/>
            <person name="Goker M."/>
            <person name="Salamov A."/>
            <person name="Wisecaver J."/>
            <person name="Long T.M."/>
            <person name="Aerts A.L."/>
            <person name="Barry K."/>
            <person name="Choi C."/>
            <person name="Clum A."/>
            <person name="Coughlan A.Y."/>
            <person name="Deshpande S."/>
            <person name="Douglass A.P."/>
            <person name="Hanson S.J."/>
            <person name="Klenk H.-P."/>
            <person name="Labutti K."/>
            <person name="Lapidus A."/>
            <person name="Lindquist E."/>
            <person name="Lipzen A."/>
            <person name="Meier-Kolthoff J.P."/>
            <person name="Ohm R.A."/>
            <person name="Otillar R.P."/>
            <person name="Pangilinan J."/>
            <person name="Peng Y."/>
            <person name="Rokas A."/>
            <person name="Rosa C.A."/>
            <person name="Scheuner C."/>
            <person name="Sibirny A.A."/>
            <person name="Slot J.C."/>
            <person name="Stielow J.B."/>
            <person name="Sun H."/>
            <person name="Kurtzman C.P."/>
            <person name="Blackwell M."/>
            <person name="Grigoriev I.V."/>
            <person name="Jeffries T.W."/>
        </authorList>
    </citation>
    <scope>NUCLEOTIDE SEQUENCE [LARGE SCALE GENOMIC DNA]</scope>
    <source>
        <strain evidence="2">NRRL Y-17324</strain>
    </source>
</reference>
<dbReference type="OrthoDB" id="4078936at2759"/>
<sequence length="253" mass="28810">MAIRPFSTALPVRIQHKGNFRTSDATVESDEIVTDNNPWSPTLYDDIVYVHKPNSIRATALPSNYRLSYSSLYEAPGAKYVAMLKRLTLSFAVLGVYGAKLFYESAQFDDIYAVATLVSCGVPAAYVQYRTKDYVTRIFRLYDKDKPQTLENLVQDEKLILEKLNSTGGKTYNTLLQVSNNRLLQLAPKRSVLMPYASWCEVDPESNTKREHYVVDNIGGLKMDRIWGIVEHNSGVNNGRYIEEYEDKENPEN</sequence>
<keyword evidence="2" id="KW-1185">Reference proteome</keyword>
<evidence type="ECO:0000313" key="1">
    <source>
        <dbReference type="EMBL" id="ODV76734.1"/>
    </source>
</evidence>
<name>A0A1E4SB45_9ASCO</name>
<dbReference type="AlphaFoldDB" id="A0A1E4SB45"/>
<dbReference type="RefSeq" id="XP_020061856.1">
    <property type="nucleotide sequence ID" value="XM_020211936.1"/>
</dbReference>
<proteinExistence type="predicted"/>